<dbReference type="InterPro" id="IPR053206">
    <property type="entry name" value="Dimeric_xanthone_biosynth"/>
</dbReference>
<dbReference type="AlphaFoldDB" id="A0A9W9EPQ1"/>
<evidence type="ECO:0000259" key="1">
    <source>
        <dbReference type="Pfam" id="PF01814"/>
    </source>
</evidence>
<accession>A0A9W9EPQ1</accession>
<proteinExistence type="predicted"/>
<dbReference type="RefSeq" id="XP_056470391.1">
    <property type="nucleotide sequence ID" value="XM_056622975.1"/>
</dbReference>
<evidence type="ECO:0000313" key="2">
    <source>
        <dbReference type="EMBL" id="KAJ5085713.1"/>
    </source>
</evidence>
<dbReference type="Gene3D" id="1.20.120.520">
    <property type="entry name" value="nmb1532 protein domain like"/>
    <property type="match status" value="1"/>
</dbReference>
<comment type="caution">
    <text evidence="2">The sequence shown here is derived from an EMBL/GenBank/DDBJ whole genome shotgun (WGS) entry which is preliminary data.</text>
</comment>
<dbReference type="Pfam" id="PF01814">
    <property type="entry name" value="Hemerythrin"/>
    <property type="match status" value="1"/>
</dbReference>
<organism evidence="2 3">
    <name type="scientific">Penicillium argentinense</name>
    <dbReference type="NCBI Taxonomy" id="1131581"/>
    <lineage>
        <taxon>Eukaryota</taxon>
        <taxon>Fungi</taxon>
        <taxon>Dikarya</taxon>
        <taxon>Ascomycota</taxon>
        <taxon>Pezizomycotina</taxon>
        <taxon>Eurotiomycetes</taxon>
        <taxon>Eurotiomycetidae</taxon>
        <taxon>Eurotiales</taxon>
        <taxon>Aspergillaceae</taxon>
        <taxon>Penicillium</taxon>
    </lineage>
</organism>
<dbReference type="EMBL" id="JAPQKI010000010">
    <property type="protein sequence ID" value="KAJ5085713.1"/>
    <property type="molecule type" value="Genomic_DNA"/>
</dbReference>
<reference evidence="2" key="2">
    <citation type="journal article" date="2023" name="IMA Fungus">
        <title>Comparative genomic study of the Penicillium genus elucidates a diverse pangenome and 15 lateral gene transfer events.</title>
        <authorList>
            <person name="Petersen C."/>
            <person name="Sorensen T."/>
            <person name="Nielsen M.R."/>
            <person name="Sondergaard T.E."/>
            <person name="Sorensen J.L."/>
            <person name="Fitzpatrick D.A."/>
            <person name="Frisvad J.C."/>
            <person name="Nielsen K.L."/>
        </authorList>
    </citation>
    <scope>NUCLEOTIDE SEQUENCE</scope>
    <source>
        <strain evidence="2">IBT 30761</strain>
    </source>
</reference>
<sequence>MEGMHHELRNLWLGLRTDCARMEERLDPAAGQRLIEHGLAFCNELEVHHDREETFLFPKLADRMPEFGPQSTLVDQHKKIHVGLAALKRYLLDCHIEEKVLDRAHIRAIMDTFSEVLLAHLDDEVYALRAERIRWHWTLDEFRKIP</sequence>
<dbReference type="GeneID" id="81361954"/>
<protein>
    <recommendedName>
        <fullName evidence="1">Hemerythrin-like domain-containing protein</fullName>
    </recommendedName>
</protein>
<name>A0A9W9EPQ1_9EURO</name>
<evidence type="ECO:0000313" key="3">
    <source>
        <dbReference type="Proteomes" id="UP001149074"/>
    </source>
</evidence>
<dbReference type="Proteomes" id="UP001149074">
    <property type="component" value="Unassembled WGS sequence"/>
</dbReference>
<feature type="domain" description="Hemerythrin-like" evidence="1">
    <location>
        <begin position="2"/>
        <end position="124"/>
    </location>
</feature>
<dbReference type="PANTHER" id="PTHR38048:SF2">
    <property type="entry name" value="HEMERYTHRIN-LIKE DOMAIN-CONTAINING PROTEIN"/>
    <property type="match status" value="1"/>
</dbReference>
<dbReference type="PANTHER" id="PTHR38048">
    <property type="entry name" value="EXPRESSED PROTEIN"/>
    <property type="match status" value="1"/>
</dbReference>
<dbReference type="OrthoDB" id="10044044at2759"/>
<reference evidence="2" key="1">
    <citation type="submission" date="2022-11" db="EMBL/GenBank/DDBJ databases">
        <authorList>
            <person name="Petersen C."/>
        </authorList>
    </citation>
    <scope>NUCLEOTIDE SEQUENCE</scope>
    <source>
        <strain evidence="2">IBT 30761</strain>
    </source>
</reference>
<keyword evidence="3" id="KW-1185">Reference proteome</keyword>
<gene>
    <name evidence="2" type="ORF">N7532_010484</name>
</gene>
<dbReference type="InterPro" id="IPR012312">
    <property type="entry name" value="Hemerythrin-like"/>
</dbReference>